<keyword evidence="2" id="KW-0238">DNA-binding</keyword>
<keyword evidence="1" id="KW-0805">Transcription regulation</keyword>
<evidence type="ECO:0000259" key="4">
    <source>
        <dbReference type="PROSITE" id="PS50949"/>
    </source>
</evidence>
<reference evidence="5 6" key="2">
    <citation type="journal article" date="2010" name="Stand. Genomic Sci.">
        <title>Complete genome sequence of Sebaldella termitidis type strain (NCTC 11300).</title>
        <authorList>
            <person name="Harmon-Smith M."/>
            <person name="Celia L."/>
            <person name="Chertkov O."/>
            <person name="Lapidus A."/>
            <person name="Copeland A."/>
            <person name="Glavina Del Rio T."/>
            <person name="Nolan M."/>
            <person name="Lucas S."/>
            <person name="Tice H."/>
            <person name="Cheng J.F."/>
            <person name="Han C."/>
            <person name="Detter J.C."/>
            <person name="Bruce D."/>
            <person name="Goodwin L."/>
            <person name="Pitluck S."/>
            <person name="Pati A."/>
            <person name="Liolios K."/>
            <person name="Ivanova N."/>
            <person name="Mavromatis K."/>
            <person name="Mikhailova N."/>
            <person name="Chen A."/>
            <person name="Palaniappan K."/>
            <person name="Land M."/>
            <person name="Hauser L."/>
            <person name="Chang Y.J."/>
            <person name="Jeffries C.D."/>
            <person name="Brettin T."/>
            <person name="Goker M."/>
            <person name="Beck B."/>
            <person name="Bristow J."/>
            <person name="Eisen J.A."/>
            <person name="Markowitz V."/>
            <person name="Hugenholtz P."/>
            <person name="Kyrpides N.C."/>
            <person name="Klenk H.P."/>
            <person name="Chen F."/>
        </authorList>
    </citation>
    <scope>NUCLEOTIDE SEQUENCE [LARGE SCALE GENOMIC DNA]</scope>
    <source>
        <strain evidence="6">ATCC 33386 / NCTC 11300</strain>
    </source>
</reference>
<evidence type="ECO:0000256" key="3">
    <source>
        <dbReference type="ARBA" id="ARBA00023163"/>
    </source>
</evidence>
<dbReference type="Gene3D" id="3.40.1410.10">
    <property type="entry name" value="Chorismate lyase-like"/>
    <property type="match status" value="1"/>
</dbReference>
<dbReference type="SUPFAM" id="SSF46785">
    <property type="entry name" value="Winged helix' DNA-binding domain"/>
    <property type="match status" value="1"/>
</dbReference>
<dbReference type="GO" id="GO:0003700">
    <property type="term" value="F:DNA-binding transcription factor activity"/>
    <property type="evidence" value="ECO:0007669"/>
    <property type="project" value="InterPro"/>
</dbReference>
<evidence type="ECO:0000313" key="6">
    <source>
        <dbReference type="Proteomes" id="UP000000845"/>
    </source>
</evidence>
<feature type="domain" description="HTH gntR-type" evidence="4">
    <location>
        <begin position="15"/>
        <end position="83"/>
    </location>
</feature>
<evidence type="ECO:0000313" key="5">
    <source>
        <dbReference type="EMBL" id="ACZ07624.1"/>
    </source>
</evidence>
<accession>D1AQ46</accession>
<dbReference type="STRING" id="526218.Sterm_0752"/>
<proteinExistence type="predicted"/>
<dbReference type="InterPro" id="IPR036390">
    <property type="entry name" value="WH_DNA-bd_sf"/>
</dbReference>
<reference evidence="6" key="1">
    <citation type="submission" date="2009-09" db="EMBL/GenBank/DDBJ databases">
        <title>The complete chromosome of Sebaldella termitidis ATCC 33386.</title>
        <authorList>
            <consortium name="US DOE Joint Genome Institute (JGI-PGF)"/>
            <person name="Lucas S."/>
            <person name="Copeland A."/>
            <person name="Lapidus A."/>
            <person name="Glavina del Rio T."/>
            <person name="Dalin E."/>
            <person name="Tice H."/>
            <person name="Bruce D."/>
            <person name="Goodwin L."/>
            <person name="Pitluck S."/>
            <person name="Kyrpides N."/>
            <person name="Mavromatis K."/>
            <person name="Ivanova N."/>
            <person name="Mikhailova N."/>
            <person name="Sims D."/>
            <person name="Meincke L."/>
            <person name="Brettin T."/>
            <person name="Detter J.C."/>
            <person name="Han C."/>
            <person name="Larimer F."/>
            <person name="Land M."/>
            <person name="Hauser L."/>
            <person name="Markowitz V."/>
            <person name="Cheng J.F."/>
            <person name="Hugenholtz P."/>
            <person name="Woyke T."/>
            <person name="Wu D."/>
            <person name="Eisen J.A."/>
        </authorList>
    </citation>
    <scope>NUCLEOTIDE SEQUENCE [LARGE SCALE GENOMIC DNA]</scope>
    <source>
        <strain evidence="6">ATCC 33386 / NCTC 11300</strain>
    </source>
</reference>
<dbReference type="InterPro" id="IPR000524">
    <property type="entry name" value="Tscrpt_reg_HTH_GntR"/>
</dbReference>
<dbReference type="SUPFAM" id="SSF64288">
    <property type="entry name" value="Chorismate lyase-like"/>
    <property type="match status" value="1"/>
</dbReference>
<dbReference type="SMART" id="SM00345">
    <property type="entry name" value="HTH_GNTR"/>
    <property type="match status" value="1"/>
</dbReference>
<evidence type="ECO:0000256" key="1">
    <source>
        <dbReference type="ARBA" id="ARBA00023015"/>
    </source>
</evidence>
<name>D1AQ46_SEBTE</name>
<dbReference type="PANTHER" id="PTHR44846">
    <property type="entry name" value="MANNOSYL-D-GLYCERATE TRANSPORT/METABOLISM SYSTEM REPRESSOR MNGR-RELATED"/>
    <property type="match status" value="1"/>
</dbReference>
<dbReference type="AlphaFoldDB" id="D1AQ46"/>
<dbReference type="EMBL" id="CP001739">
    <property type="protein sequence ID" value="ACZ07624.1"/>
    <property type="molecule type" value="Genomic_DNA"/>
</dbReference>
<dbReference type="CDD" id="cd07377">
    <property type="entry name" value="WHTH_GntR"/>
    <property type="match status" value="1"/>
</dbReference>
<dbReference type="GO" id="GO:0045892">
    <property type="term" value="P:negative regulation of DNA-templated transcription"/>
    <property type="evidence" value="ECO:0007669"/>
    <property type="project" value="TreeGrafter"/>
</dbReference>
<dbReference type="PROSITE" id="PS50949">
    <property type="entry name" value="HTH_GNTR"/>
    <property type="match status" value="1"/>
</dbReference>
<dbReference type="Pfam" id="PF00392">
    <property type="entry name" value="GntR"/>
    <property type="match status" value="1"/>
</dbReference>
<dbReference type="PANTHER" id="PTHR44846:SF1">
    <property type="entry name" value="MANNOSYL-D-GLYCERATE TRANSPORT_METABOLISM SYSTEM REPRESSOR MNGR-RELATED"/>
    <property type="match status" value="1"/>
</dbReference>
<dbReference type="RefSeq" id="WP_012860220.1">
    <property type="nucleotide sequence ID" value="NC_013517.1"/>
</dbReference>
<evidence type="ECO:0000256" key="2">
    <source>
        <dbReference type="ARBA" id="ARBA00023125"/>
    </source>
</evidence>
<dbReference type="eggNOG" id="COG2188">
    <property type="taxonomic scope" value="Bacteria"/>
</dbReference>
<dbReference type="PRINTS" id="PR00035">
    <property type="entry name" value="HTHGNTR"/>
</dbReference>
<protein>
    <submittedName>
        <fullName evidence="5">Transcriptional regulator, GntR family</fullName>
    </submittedName>
</protein>
<dbReference type="GO" id="GO:0003677">
    <property type="term" value="F:DNA binding"/>
    <property type="evidence" value="ECO:0007669"/>
    <property type="project" value="UniProtKB-KW"/>
</dbReference>
<organism evidence="5 6">
    <name type="scientific">Sebaldella termitidis (strain ATCC 33386 / NCTC 11300)</name>
    <dbReference type="NCBI Taxonomy" id="526218"/>
    <lineage>
        <taxon>Bacteria</taxon>
        <taxon>Fusobacteriati</taxon>
        <taxon>Fusobacteriota</taxon>
        <taxon>Fusobacteriia</taxon>
        <taxon>Fusobacteriales</taxon>
        <taxon>Leptotrichiaceae</taxon>
        <taxon>Sebaldella</taxon>
    </lineage>
</organism>
<dbReference type="Proteomes" id="UP000000845">
    <property type="component" value="Chromosome"/>
</dbReference>
<dbReference type="InterPro" id="IPR036388">
    <property type="entry name" value="WH-like_DNA-bd_sf"/>
</dbReference>
<gene>
    <name evidence="5" type="ordered locus">Sterm_0752</name>
</gene>
<dbReference type="HOGENOM" id="CLU_063236_1_0_0"/>
<dbReference type="InterPro" id="IPR050679">
    <property type="entry name" value="Bact_HTH_transcr_reg"/>
</dbReference>
<keyword evidence="3" id="KW-0804">Transcription</keyword>
<dbReference type="Gene3D" id="1.10.10.10">
    <property type="entry name" value="Winged helix-like DNA-binding domain superfamily/Winged helix DNA-binding domain"/>
    <property type="match status" value="1"/>
</dbReference>
<sequence length="247" mass="28840">MAKENKDLEKVKNKIPLYVTVYEEIFSMINRGEFKLGEKLPGENELAKMLNVSRGTLRQALLLLQEDNIIFNYQGKGNFITNNKFKINETAQKEVIIATACNIQEYSDIEAEVVFQLPTVKLQRALNIENSRMIAAFDIDFYIKGERVCYMVAFLPYDNISEYNIDFKDKKSIAASLFDYVEKNVVDIRTKLTIIEVEKEHRKKFDPEHTKSLAVFDEIVYSDLGMPIVTMKTYCVPKYYEFYIKRK</sequence>
<dbReference type="KEGG" id="str:Sterm_0752"/>
<keyword evidence="6" id="KW-1185">Reference proteome</keyword>
<dbReference type="InterPro" id="IPR028978">
    <property type="entry name" value="Chorismate_lyase_/UTRA_dom_sf"/>
</dbReference>